<evidence type="ECO:0000313" key="8">
    <source>
        <dbReference type="EMBL" id="ETW11558.1"/>
    </source>
</evidence>
<dbReference type="GO" id="GO:0004497">
    <property type="term" value="F:monooxygenase activity"/>
    <property type="evidence" value="ECO:0007669"/>
    <property type="project" value="UniProtKB-KW"/>
</dbReference>
<dbReference type="GO" id="GO:0005506">
    <property type="term" value="F:iron ion binding"/>
    <property type="evidence" value="ECO:0007669"/>
    <property type="project" value="InterPro"/>
</dbReference>
<evidence type="ECO:0000256" key="2">
    <source>
        <dbReference type="ARBA" id="ARBA00010617"/>
    </source>
</evidence>
<gene>
    <name evidence="8" type="ORF">ATO8_16625</name>
</gene>
<dbReference type="GO" id="GO:0016705">
    <property type="term" value="F:oxidoreductase activity, acting on paired donors, with incorporation or reduction of molecular oxygen"/>
    <property type="evidence" value="ECO:0007669"/>
    <property type="project" value="InterPro"/>
</dbReference>
<dbReference type="InterPro" id="IPR036396">
    <property type="entry name" value="Cyt_P450_sf"/>
</dbReference>
<keyword evidence="3" id="KW-0349">Heme</keyword>
<evidence type="ECO:0000256" key="5">
    <source>
        <dbReference type="ARBA" id="ARBA00023002"/>
    </source>
</evidence>
<sequence>MTGLPRESVGDSTLSLLREGYEFVSRRCEKHQSDAFRTRLLGRDVICLRGPRAVALLYGTAGLKRCGAMPWTVLNLLQGPGSVGTLEGEAHRHRKSLFVSLMVEGDAADQLACAFEAAWAERLVFEATPNVLTTASDVLARVVTEWAGLGEGLAGDPRFRRDLFLMSDQAGRFGPGVVHALWRRSRAERRIHEVLDAGVDTGTPADFIVRFEEGGRPLPRDVAVREILNILRPVVAVGRHVAFAARILVRDPEWRDWLRTVSENEMTAFAEEVRRTSPFFPATTAITTERVDLDGLTLQPGQWVMADLWGTMQLERCFPAAEVFKPGRNLDWRRADECFVPQGGGDIATSHRCPGDRTSVALITAALRVLCRHVTWRAPEQDLRISMSRMPAKPANGVDLTDVAPER</sequence>
<dbReference type="GO" id="GO:0016125">
    <property type="term" value="P:sterol metabolic process"/>
    <property type="evidence" value="ECO:0007669"/>
    <property type="project" value="TreeGrafter"/>
</dbReference>
<dbReference type="PANTHER" id="PTHR24286:SF24">
    <property type="entry name" value="LANOSTEROL 14-ALPHA DEMETHYLASE"/>
    <property type="match status" value="1"/>
</dbReference>
<comment type="similarity">
    <text evidence="2">Belongs to the cytochrome P450 family.</text>
</comment>
<protein>
    <submittedName>
        <fullName evidence="8">Putative fatty acid beta hydroxylase (Cytochrome P450)</fullName>
    </submittedName>
</protein>
<dbReference type="Proteomes" id="UP000019063">
    <property type="component" value="Unassembled WGS sequence"/>
</dbReference>
<reference evidence="8 9" key="1">
    <citation type="journal article" date="2014" name="Antonie Van Leeuwenhoek">
        <title>Roseivivax atlanticus sp. nov., isolated from surface seawater of the Atlantic Ocean.</title>
        <authorList>
            <person name="Li G."/>
            <person name="Lai Q."/>
            <person name="Liu X."/>
            <person name="Sun F."/>
            <person name="Shao Z."/>
        </authorList>
    </citation>
    <scope>NUCLEOTIDE SEQUENCE [LARGE SCALE GENOMIC DNA]</scope>
    <source>
        <strain evidence="8 9">22II-s10s</strain>
    </source>
</reference>
<dbReference type="STRING" id="1379903.ATO8_16625"/>
<dbReference type="eggNOG" id="COG2124">
    <property type="taxonomic scope" value="Bacteria"/>
</dbReference>
<evidence type="ECO:0000256" key="6">
    <source>
        <dbReference type="ARBA" id="ARBA00023004"/>
    </source>
</evidence>
<evidence type="ECO:0000256" key="1">
    <source>
        <dbReference type="ARBA" id="ARBA00001971"/>
    </source>
</evidence>
<proteinExistence type="inferred from homology"/>
<comment type="cofactor">
    <cofactor evidence="1">
        <name>heme</name>
        <dbReference type="ChEBI" id="CHEBI:30413"/>
    </cofactor>
</comment>
<evidence type="ECO:0000256" key="4">
    <source>
        <dbReference type="ARBA" id="ARBA00022723"/>
    </source>
</evidence>
<dbReference type="PANTHER" id="PTHR24286">
    <property type="entry name" value="CYTOCHROME P450 26"/>
    <property type="match status" value="1"/>
</dbReference>
<organism evidence="8 9">
    <name type="scientific">Roseivivax marinus</name>
    <dbReference type="NCBI Taxonomy" id="1379903"/>
    <lineage>
        <taxon>Bacteria</taxon>
        <taxon>Pseudomonadati</taxon>
        <taxon>Pseudomonadota</taxon>
        <taxon>Alphaproteobacteria</taxon>
        <taxon>Rhodobacterales</taxon>
        <taxon>Roseobacteraceae</taxon>
        <taxon>Roseivivax</taxon>
    </lineage>
</organism>
<comment type="caution">
    <text evidence="8">The sequence shown here is derived from an EMBL/GenBank/DDBJ whole genome shotgun (WGS) entry which is preliminary data.</text>
</comment>
<evidence type="ECO:0000256" key="3">
    <source>
        <dbReference type="ARBA" id="ARBA00022617"/>
    </source>
</evidence>
<keyword evidence="7" id="KW-0503">Monooxygenase</keyword>
<evidence type="ECO:0000256" key="7">
    <source>
        <dbReference type="ARBA" id="ARBA00023033"/>
    </source>
</evidence>
<keyword evidence="9" id="KW-1185">Reference proteome</keyword>
<keyword evidence="4" id="KW-0479">Metal-binding</keyword>
<keyword evidence="5" id="KW-0560">Oxidoreductase</keyword>
<dbReference type="Gene3D" id="1.10.630.10">
    <property type="entry name" value="Cytochrome P450"/>
    <property type="match status" value="1"/>
</dbReference>
<dbReference type="AlphaFoldDB" id="W4HGN4"/>
<dbReference type="EMBL" id="AQQW01000011">
    <property type="protein sequence ID" value="ETW11558.1"/>
    <property type="molecule type" value="Genomic_DNA"/>
</dbReference>
<accession>W4HGN4</accession>
<dbReference type="GO" id="GO:0020037">
    <property type="term" value="F:heme binding"/>
    <property type="evidence" value="ECO:0007669"/>
    <property type="project" value="InterPro"/>
</dbReference>
<evidence type="ECO:0000313" key="9">
    <source>
        <dbReference type="Proteomes" id="UP000019063"/>
    </source>
</evidence>
<name>W4HGN4_9RHOB</name>
<dbReference type="CDD" id="cd11067">
    <property type="entry name" value="CYP152"/>
    <property type="match status" value="1"/>
</dbReference>
<dbReference type="SUPFAM" id="SSF48264">
    <property type="entry name" value="Cytochrome P450"/>
    <property type="match status" value="1"/>
</dbReference>
<keyword evidence="6" id="KW-0408">Iron</keyword>